<feature type="region of interest" description="Disordered" evidence="1">
    <location>
        <begin position="323"/>
        <end position="342"/>
    </location>
</feature>
<feature type="chain" id="PRO_5012427843" description="Lipoprotein" evidence="2">
    <location>
        <begin position="33"/>
        <end position="463"/>
    </location>
</feature>
<evidence type="ECO:0000256" key="2">
    <source>
        <dbReference type="SAM" id="SignalP"/>
    </source>
</evidence>
<feature type="compositionally biased region" description="Basic and acidic residues" evidence="1">
    <location>
        <begin position="412"/>
        <end position="433"/>
    </location>
</feature>
<protein>
    <recommendedName>
        <fullName evidence="5">Lipoprotein</fullName>
    </recommendedName>
</protein>
<feature type="compositionally biased region" description="Basic and acidic residues" evidence="1">
    <location>
        <begin position="323"/>
        <end position="338"/>
    </location>
</feature>
<reference evidence="3" key="1">
    <citation type="submission" date="2017-10" db="EMBL/GenBank/DDBJ databases">
        <title>Kefir isolates.</title>
        <authorList>
            <person name="Kim Y."/>
            <person name="Blasche S."/>
        </authorList>
    </citation>
    <scope>NUCLEOTIDE SEQUENCE [LARGE SCALE GENOMIC DNA]</scope>
    <source>
        <strain evidence="3">OG2-2</strain>
    </source>
</reference>
<feature type="compositionally biased region" description="Basic and acidic residues" evidence="1">
    <location>
        <begin position="159"/>
        <end position="184"/>
    </location>
</feature>
<keyword evidence="4" id="KW-1185">Reference proteome</keyword>
<dbReference type="PROSITE" id="PS51257">
    <property type="entry name" value="PROKAR_LIPOPROTEIN"/>
    <property type="match status" value="1"/>
</dbReference>
<feature type="compositionally biased region" description="Basic and acidic residues" evidence="1">
    <location>
        <begin position="137"/>
        <end position="151"/>
    </location>
</feature>
<feature type="region of interest" description="Disordered" evidence="1">
    <location>
        <begin position="137"/>
        <end position="214"/>
    </location>
</feature>
<evidence type="ECO:0008006" key="5">
    <source>
        <dbReference type="Google" id="ProtNLM"/>
    </source>
</evidence>
<name>A0A2A8D3I7_9MICC</name>
<dbReference type="EMBL" id="PDEV01000006">
    <property type="protein sequence ID" value="PEN15444.1"/>
    <property type="molecule type" value="Genomic_DNA"/>
</dbReference>
<feature type="signal peptide" evidence="2">
    <location>
        <begin position="1"/>
        <end position="32"/>
    </location>
</feature>
<evidence type="ECO:0000313" key="3">
    <source>
        <dbReference type="EMBL" id="PEN15444.1"/>
    </source>
</evidence>
<dbReference type="RefSeq" id="WP_070661614.1">
    <property type="nucleotide sequence ID" value="NZ_PDEV01000006.1"/>
</dbReference>
<feature type="region of interest" description="Disordered" evidence="1">
    <location>
        <begin position="31"/>
        <end position="112"/>
    </location>
</feature>
<accession>A0A2A8D3I7</accession>
<proteinExistence type="predicted"/>
<sequence>MKNDNHTRVFGPLSAGCILMLALSACSTSVQGIGSEDSTHGGSGASSSASATSHEKQIVGLTDDNKAGTSRPRSDQKPLDSTKNVKLKDDGSWTVEEDNNGRTESVSVNADGTFQVKNKNPEDSTEEFTLNADGSWEKIEKDSSSEQKTHVNADGTWTIEKKYGSEGSPEKVEMRSDGSWESTERTNAVITGKPDGTAIKKNTKLGEEKPLTPLEWKMVTTPKDHDEGSIADTSSLDKIVPENGVIPLKPRKSLPLGMPVKEAVPGTDEYKHATAELEGILLTDENKAGKPRPRSERKIDDDAIVSPNGAWTWQSKGSAIRVSEDGTWDQKDSAETGREGSSQLFADGSWESKMKMGDGENFVHVNPDGSWTSKDSFRTVEVKADGTWRTQTEYDTKYSTSDGKVFRKSSGRKTELPSGEHEVSHIQVPHEPRLSYLEDGPGGGGVIPLTPRKPLQPGQQAVS</sequence>
<comment type="caution">
    <text evidence="3">The sequence shown here is derived from an EMBL/GenBank/DDBJ whole genome shotgun (WGS) entry which is preliminary data.</text>
</comment>
<dbReference type="AlphaFoldDB" id="A0A2A8D3I7"/>
<evidence type="ECO:0000256" key="1">
    <source>
        <dbReference type="SAM" id="MobiDB-lite"/>
    </source>
</evidence>
<organism evidence="3 4">
    <name type="scientific">Rothia dentocariosa</name>
    <dbReference type="NCBI Taxonomy" id="2047"/>
    <lineage>
        <taxon>Bacteria</taxon>
        <taxon>Bacillati</taxon>
        <taxon>Actinomycetota</taxon>
        <taxon>Actinomycetes</taxon>
        <taxon>Micrococcales</taxon>
        <taxon>Micrococcaceae</taxon>
        <taxon>Rothia</taxon>
    </lineage>
</organism>
<gene>
    <name evidence="3" type="ORF">CRM92_10135</name>
</gene>
<feature type="compositionally biased region" description="Polar residues" evidence="1">
    <location>
        <begin position="102"/>
        <end position="112"/>
    </location>
</feature>
<dbReference type="Proteomes" id="UP000219947">
    <property type="component" value="Unassembled WGS sequence"/>
</dbReference>
<keyword evidence="2" id="KW-0732">Signal</keyword>
<feature type="region of interest" description="Disordered" evidence="1">
    <location>
        <begin position="399"/>
        <end position="463"/>
    </location>
</feature>
<evidence type="ECO:0000313" key="4">
    <source>
        <dbReference type="Proteomes" id="UP000219947"/>
    </source>
</evidence>